<gene>
    <name evidence="1" type="ORF">AUP42_12325</name>
</gene>
<organism evidence="1 2">
    <name type="scientific">Thalassospira lucentensis</name>
    <dbReference type="NCBI Taxonomy" id="168935"/>
    <lineage>
        <taxon>Bacteria</taxon>
        <taxon>Pseudomonadati</taxon>
        <taxon>Pseudomonadota</taxon>
        <taxon>Alphaproteobacteria</taxon>
        <taxon>Rhodospirillales</taxon>
        <taxon>Thalassospiraceae</taxon>
        <taxon>Thalassospira</taxon>
    </lineage>
</organism>
<dbReference type="SUPFAM" id="SSF53335">
    <property type="entry name" value="S-adenosyl-L-methionine-dependent methyltransferases"/>
    <property type="match status" value="1"/>
</dbReference>
<comment type="caution">
    <text evidence="1">The sequence shown here is derived from an EMBL/GenBank/DDBJ whole genome shotgun (WGS) entry which is preliminary data.</text>
</comment>
<dbReference type="OrthoDB" id="9795498at2"/>
<dbReference type="Gene3D" id="3.40.50.150">
    <property type="entry name" value="Vaccinia Virus protein VP39"/>
    <property type="match status" value="1"/>
</dbReference>
<dbReference type="AlphaFoldDB" id="A0A154LAA5"/>
<evidence type="ECO:0008006" key="3">
    <source>
        <dbReference type="Google" id="ProtNLM"/>
    </source>
</evidence>
<dbReference type="Proteomes" id="UP000076335">
    <property type="component" value="Unassembled WGS sequence"/>
</dbReference>
<name>A0A154LAA5_9PROT</name>
<evidence type="ECO:0000313" key="2">
    <source>
        <dbReference type="Proteomes" id="UP000076335"/>
    </source>
</evidence>
<dbReference type="RefSeq" id="WP_062949165.1">
    <property type="nucleotide sequence ID" value="NZ_LPVY01000003.1"/>
</dbReference>
<dbReference type="InterPro" id="IPR029063">
    <property type="entry name" value="SAM-dependent_MTases_sf"/>
</dbReference>
<proteinExistence type="predicted"/>
<accession>A0A154LAA5</accession>
<evidence type="ECO:0000313" key="1">
    <source>
        <dbReference type="EMBL" id="KZB68230.1"/>
    </source>
</evidence>
<sequence>MSNLPLSRKWRRLKLGLKTLLTASPAGYFIPYRYAAETANAVGRPHYPAIEEMMDQAAPTMKAWLTKAAKYQDAFASFGNAAPPDPRWQQSWFPRLDGMMAYVLTREFRPERIIEIGSGHSTRFYYRAILDGELETLFHAIDPAPRADIAALPITVERTIVQKADPTVFRSLSGADILSIDSSHILMPGTDVDLLFSTVIPSLPSGTIIHIHDITLPDDYPGIWQWRGYNEQQGVAALLAGNGFEILWSSAYATTRLKDIVSKSIANGIHLPEGAHETSLWLRKK</sequence>
<reference evidence="1 2" key="1">
    <citation type="submission" date="2015-12" db="EMBL/GenBank/DDBJ databases">
        <title>Genome sequence of Thalassospira lucentensis MCCC 1A02072.</title>
        <authorList>
            <person name="Lu L."/>
            <person name="Lai Q."/>
            <person name="Shao Z."/>
            <person name="Qian P."/>
        </authorList>
    </citation>
    <scope>NUCLEOTIDE SEQUENCE [LARGE SCALE GENOMIC DNA]</scope>
    <source>
        <strain evidence="1 2">MCCC 1A02072</strain>
    </source>
</reference>
<protein>
    <recommendedName>
        <fullName evidence="3">Class I SAM-dependent methyltransferase</fullName>
    </recommendedName>
</protein>
<dbReference type="Pfam" id="PF13578">
    <property type="entry name" value="Methyltransf_24"/>
    <property type="match status" value="1"/>
</dbReference>
<dbReference type="EMBL" id="LPVY01000003">
    <property type="protein sequence ID" value="KZB68230.1"/>
    <property type="molecule type" value="Genomic_DNA"/>
</dbReference>